<evidence type="ECO:0000313" key="2">
    <source>
        <dbReference type="Proteomes" id="UP000324974"/>
    </source>
</evidence>
<sequence length="134" mass="14717">MTDIYKYAAQKRLRFPSSRGSLTIEQLFDLPLKSESNFDLDTVAKGINAQLKNVSVESFVEQAKPDPAKESLAVSLEIVKDVIKTKQEQNAAELNKIKKAADRKKILDAIGAKKDAALTAASLEDLEKQLAALD</sequence>
<keyword evidence="2" id="KW-1185">Reference proteome</keyword>
<organism evidence="1 2">
    <name type="scientific">Limnoglobus roseus</name>
    <dbReference type="NCBI Taxonomy" id="2598579"/>
    <lineage>
        <taxon>Bacteria</taxon>
        <taxon>Pseudomonadati</taxon>
        <taxon>Planctomycetota</taxon>
        <taxon>Planctomycetia</taxon>
        <taxon>Gemmatales</taxon>
        <taxon>Gemmataceae</taxon>
        <taxon>Limnoglobus</taxon>
    </lineage>
</organism>
<protein>
    <submittedName>
        <fullName evidence="1">Uncharacterized protein</fullName>
    </submittedName>
</protein>
<name>A0A5C1AB45_9BACT</name>
<dbReference type="KEGG" id="lrs:PX52LOC_03405"/>
<accession>A0A5C1AB45</accession>
<evidence type="ECO:0000313" key="1">
    <source>
        <dbReference type="EMBL" id="QEL16451.1"/>
    </source>
</evidence>
<dbReference type="OrthoDB" id="3380195at2"/>
<dbReference type="AlphaFoldDB" id="A0A5C1AB45"/>
<gene>
    <name evidence="1" type="ORF">PX52LOC_03405</name>
</gene>
<proteinExistence type="predicted"/>
<dbReference type="Proteomes" id="UP000324974">
    <property type="component" value="Chromosome"/>
</dbReference>
<reference evidence="2" key="1">
    <citation type="submission" date="2019-08" db="EMBL/GenBank/DDBJ databases">
        <title>Limnoglobus roseus gen. nov., sp. nov., a novel freshwater planctomycete with a giant genome from the family Gemmataceae.</title>
        <authorList>
            <person name="Kulichevskaya I.S."/>
            <person name="Naumoff D.G."/>
            <person name="Miroshnikov K."/>
            <person name="Ivanova A."/>
            <person name="Philippov D.A."/>
            <person name="Hakobyan A."/>
            <person name="Rijpstra I.C."/>
            <person name="Sinninghe Damste J.S."/>
            <person name="Liesack W."/>
            <person name="Dedysh S.N."/>
        </authorList>
    </citation>
    <scope>NUCLEOTIDE SEQUENCE [LARGE SCALE GENOMIC DNA]</scope>
    <source>
        <strain evidence="2">PX52</strain>
    </source>
</reference>
<dbReference type="EMBL" id="CP042425">
    <property type="protein sequence ID" value="QEL16451.1"/>
    <property type="molecule type" value="Genomic_DNA"/>
</dbReference>
<dbReference type="RefSeq" id="WP_149111179.1">
    <property type="nucleotide sequence ID" value="NZ_CP042425.1"/>
</dbReference>